<evidence type="ECO:0000313" key="5">
    <source>
        <dbReference type="EMBL" id="VYS71824.1"/>
    </source>
</evidence>
<dbReference type="Araport" id="AT2G07815"/>
<gene>
    <name evidence="3" type="ordered locus">At2g07815</name>
    <name evidence="5" type="ORF">AN1_LOCUS27194</name>
    <name evidence="4" type="ORF">C24_LOCUS26955</name>
</gene>
<sequence>MVSECLFRNRRLFGLFVKAQRNSKHCSCSEEVQFQRWLGSKEVAEPRTKARNAFSPMNEEMTRRIRSETNSLVSFMYLLAAFAANSQAGETLSPGSGIDWFRADSGSCCLDYRRIRGAVLGKEMTQLQKKKDRCRLPTRARSSIGGQEPWSGGKTEVRLLFFREAKLERIEQMVQLHNFFFFIIFMVVPCGTAAPVLLKWFVSRDVPTGAPFSNGTIIPIPISSFPLLVYLHSRKIIRSMDGAKSGVLHAIGQRSVSGRGEGKAKHFGRTGMSNDEMTR</sequence>
<keyword evidence="2" id="KW-0472">Membrane</keyword>
<dbReference type="OMA" id="RTGMSND"/>
<keyword evidence="2" id="KW-0812">Transmembrane</keyword>
<dbReference type="RefSeq" id="NP_001118286.2">
    <property type="nucleotide sequence ID" value="NM_001124814.3"/>
</dbReference>
<dbReference type="PANTHER" id="PTHR36010:SF2">
    <property type="entry name" value="LOW PROTEIN: CYTOCHROME C BIOGENESIS CCMF-LIKE PROTEIN"/>
    <property type="match status" value="1"/>
</dbReference>
<evidence type="ECO:0000313" key="7">
    <source>
        <dbReference type="Proteomes" id="UP000434276"/>
    </source>
</evidence>
<dbReference type="EMBL" id="CACRSJ010000111">
    <property type="protein sequence ID" value="VYS71824.1"/>
    <property type="molecule type" value="Genomic_DNA"/>
</dbReference>
<name>A0A654GFS6_ARATH</name>
<evidence type="ECO:0000313" key="4">
    <source>
        <dbReference type="EMBL" id="CAA0413854.1"/>
    </source>
</evidence>
<dbReference type="ExpressionAtlas" id="A0A654GFS6">
    <property type="expression patterns" value="baseline"/>
</dbReference>
<organism evidence="5 6">
    <name type="scientific">Arabidopsis thaliana</name>
    <name type="common">Mouse-ear cress</name>
    <dbReference type="NCBI Taxonomy" id="3702"/>
    <lineage>
        <taxon>Eukaryota</taxon>
        <taxon>Viridiplantae</taxon>
        <taxon>Streptophyta</taxon>
        <taxon>Embryophyta</taxon>
        <taxon>Tracheophyta</taxon>
        <taxon>Spermatophyta</taxon>
        <taxon>Magnoliopsida</taxon>
        <taxon>eudicotyledons</taxon>
        <taxon>Gunneridae</taxon>
        <taxon>Pentapetalae</taxon>
        <taxon>rosids</taxon>
        <taxon>malvids</taxon>
        <taxon>Brassicales</taxon>
        <taxon>Brassicaceae</taxon>
        <taxon>Camelineae</taxon>
        <taxon>Arabidopsis</taxon>
    </lineage>
</organism>
<dbReference type="GeneID" id="6240292"/>
<dbReference type="KEGG" id="ath:AT2G07815"/>
<evidence type="ECO:0000313" key="6">
    <source>
        <dbReference type="Proteomes" id="UP000426265"/>
    </source>
</evidence>
<dbReference type="OrthoDB" id="1068521at2759"/>
<dbReference type="AlphaFoldDB" id="A0A654GFS6"/>
<feature type="transmembrane region" description="Helical" evidence="2">
    <location>
        <begin position="210"/>
        <end position="231"/>
    </location>
</feature>
<dbReference type="GO" id="GO:0017004">
    <property type="term" value="P:cytochrome complex assembly"/>
    <property type="evidence" value="ECO:0007669"/>
    <property type="project" value="InterPro"/>
</dbReference>
<reference evidence="5 6" key="1">
    <citation type="submission" date="2019-11" db="EMBL/GenBank/DDBJ databases">
        <authorList>
            <person name="Jiao W.-B."/>
            <person name="Schneeberger K."/>
        </authorList>
    </citation>
    <scope>NUCLEOTIDE SEQUENCE [LARGE SCALE GENOMIC DNA]</scope>
    <source>
        <strain evidence="6">cv. An-1</strain>
        <strain evidence="7">cv. C24</strain>
    </source>
</reference>
<feature type="region of interest" description="Disordered" evidence="1">
    <location>
        <begin position="259"/>
        <end position="279"/>
    </location>
</feature>
<evidence type="ECO:0000256" key="2">
    <source>
        <dbReference type="SAM" id="Phobius"/>
    </source>
</evidence>
<dbReference type="Proteomes" id="UP000434276">
    <property type="component" value="Unassembled WGS sequence"/>
</dbReference>
<keyword evidence="2" id="KW-1133">Transmembrane helix</keyword>
<dbReference type="Proteomes" id="UP000426265">
    <property type="component" value="Unassembled WGS sequence"/>
</dbReference>
<proteinExistence type="predicted"/>
<accession>A0A654GFS6</accession>
<protein>
    <submittedName>
        <fullName evidence="5">Uncharacterized protein</fullName>
    </submittedName>
</protein>
<evidence type="ECO:0000256" key="1">
    <source>
        <dbReference type="SAM" id="MobiDB-lite"/>
    </source>
</evidence>
<dbReference type="PANTHER" id="PTHR36010">
    <property type="entry name" value="CYTOCHROME C BIOGENESIS CCMF C-TERMINAL-LIKE MITOCHONDRIAL PROTEIN-RELATED"/>
    <property type="match status" value="1"/>
</dbReference>
<evidence type="ECO:0000313" key="3">
    <source>
        <dbReference type="Araport" id="AT2G07815"/>
    </source>
</evidence>
<feature type="transmembrane region" description="Helical" evidence="2">
    <location>
        <begin position="179"/>
        <end position="198"/>
    </location>
</feature>
<dbReference type="InterPro" id="IPR044955">
    <property type="entry name" value="CCMFC"/>
</dbReference>
<dbReference type="EMBL" id="CACSHJ010000098">
    <property type="protein sequence ID" value="CAA0413854.1"/>
    <property type="molecule type" value="Genomic_DNA"/>
</dbReference>